<feature type="region of interest" description="Disordered" evidence="1">
    <location>
        <begin position="80"/>
        <end position="108"/>
    </location>
</feature>
<feature type="region of interest" description="Disordered" evidence="1">
    <location>
        <begin position="1"/>
        <end position="45"/>
    </location>
</feature>
<comment type="caution">
    <text evidence="2">The sequence shown here is derived from an EMBL/GenBank/DDBJ whole genome shotgun (WGS) entry which is preliminary data.</text>
</comment>
<organism evidence="2 3">
    <name type="scientific">Mitosporidium daphniae</name>
    <dbReference type="NCBI Taxonomy" id="1485682"/>
    <lineage>
        <taxon>Eukaryota</taxon>
        <taxon>Fungi</taxon>
        <taxon>Fungi incertae sedis</taxon>
        <taxon>Microsporidia</taxon>
        <taxon>Mitosporidium</taxon>
    </lineage>
</organism>
<sequence length="182" mass="20338">MQSQSDMSDQNKFPASPNQCAPASPIDRQHTTTDHSAIYPTEPCHKTAQKLGLLSPKTRPTSYTPYRCAPAEAACHASSNMYSPRSGPPCISQNRELNLPSPAEDPLRLFSPDPHHINGYHSHFEPFKYPRQISHQTLPNFIQPGRFPPAVPTFPASGATQPDHYYPNDARTYRSSKQGRNR</sequence>
<evidence type="ECO:0000313" key="3">
    <source>
        <dbReference type="Proteomes" id="UP000029725"/>
    </source>
</evidence>
<name>A0A098VV81_9MICR</name>
<dbReference type="RefSeq" id="XP_013239269.1">
    <property type="nucleotide sequence ID" value="XM_013383815.1"/>
</dbReference>
<accession>A0A098VV81</accession>
<gene>
    <name evidence="2" type="ORF">DI09_12p100</name>
</gene>
<proteinExistence type="predicted"/>
<evidence type="ECO:0000256" key="1">
    <source>
        <dbReference type="SAM" id="MobiDB-lite"/>
    </source>
</evidence>
<reference evidence="2 3" key="1">
    <citation type="submission" date="2014-04" db="EMBL/GenBank/DDBJ databases">
        <title>A new species of microsporidia sheds light on the evolution of extreme parasitism.</title>
        <authorList>
            <person name="Haag K.L."/>
            <person name="James T.Y."/>
            <person name="Larsson R."/>
            <person name="Schaer T.M."/>
            <person name="Refardt D."/>
            <person name="Pombert J.-F."/>
            <person name="Ebert D."/>
        </authorList>
    </citation>
    <scope>NUCLEOTIDE SEQUENCE [LARGE SCALE GENOMIC DNA]</scope>
    <source>
        <strain evidence="2 3">UGP3</strain>
        <tissue evidence="2">Spores</tissue>
    </source>
</reference>
<feature type="region of interest" description="Disordered" evidence="1">
    <location>
        <begin position="143"/>
        <end position="182"/>
    </location>
</feature>
<dbReference type="Proteomes" id="UP000029725">
    <property type="component" value="Unassembled WGS sequence"/>
</dbReference>
<protein>
    <submittedName>
        <fullName evidence="2">Uncharacterized protein</fullName>
    </submittedName>
</protein>
<feature type="compositionally biased region" description="Polar residues" evidence="1">
    <location>
        <begin position="1"/>
        <end position="21"/>
    </location>
</feature>
<dbReference type="EMBL" id="JMKJ01000033">
    <property type="protein sequence ID" value="KGG52842.1"/>
    <property type="molecule type" value="Genomic_DNA"/>
</dbReference>
<evidence type="ECO:0000313" key="2">
    <source>
        <dbReference type="EMBL" id="KGG52842.1"/>
    </source>
</evidence>
<dbReference type="HOGENOM" id="CLU_1482332_0_0_1"/>
<dbReference type="GeneID" id="25258238"/>
<keyword evidence="3" id="KW-1185">Reference proteome</keyword>
<dbReference type="VEuPathDB" id="MicrosporidiaDB:DI09_12p100"/>
<dbReference type="AlphaFoldDB" id="A0A098VV81"/>